<gene>
    <name evidence="15" type="ORF">DAPPUDRAFT_221195</name>
</gene>
<dbReference type="Pfam" id="PF00651">
    <property type="entry name" value="BTB"/>
    <property type="match status" value="1"/>
</dbReference>
<dbReference type="SUPFAM" id="SSF57667">
    <property type="entry name" value="beta-beta-alpha zinc fingers"/>
    <property type="match status" value="5"/>
</dbReference>
<dbReference type="SMART" id="SM00355">
    <property type="entry name" value="ZnF_C2H2"/>
    <property type="match status" value="8"/>
</dbReference>
<dbReference type="FunFam" id="3.30.160.60:FF:001480">
    <property type="entry name" value="Si:cabz01071911.3"/>
    <property type="match status" value="1"/>
</dbReference>
<feature type="domain" description="C2H2-type" evidence="14">
    <location>
        <begin position="337"/>
        <end position="364"/>
    </location>
</feature>
<keyword evidence="10" id="KW-0539">Nucleus</keyword>
<keyword evidence="16" id="KW-1185">Reference proteome</keyword>
<dbReference type="OMA" id="NTHELIH"/>
<protein>
    <recommendedName>
        <fullName evidence="17">Zinc finger protein</fullName>
    </recommendedName>
</protein>
<evidence type="ECO:0008006" key="17">
    <source>
        <dbReference type="Google" id="ProtNLM"/>
    </source>
</evidence>
<dbReference type="eggNOG" id="KOG1721">
    <property type="taxonomic scope" value="Eukaryota"/>
</dbReference>
<feature type="compositionally biased region" description="Polar residues" evidence="12">
    <location>
        <begin position="156"/>
        <end position="175"/>
    </location>
</feature>
<dbReference type="FunFam" id="3.30.160.60:FF:000072">
    <property type="entry name" value="zinc finger protein 143 isoform X1"/>
    <property type="match status" value="1"/>
</dbReference>
<evidence type="ECO:0000256" key="10">
    <source>
        <dbReference type="ARBA" id="ARBA00023242"/>
    </source>
</evidence>
<evidence type="ECO:0000256" key="6">
    <source>
        <dbReference type="ARBA" id="ARBA00022833"/>
    </source>
</evidence>
<dbReference type="PhylomeDB" id="E9FWX4"/>
<dbReference type="GO" id="GO:0003700">
    <property type="term" value="F:DNA-binding transcription factor activity"/>
    <property type="evidence" value="ECO:0000318"/>
    <property type="project" value="GO_Central"/>
</dbReference>
<evidence type="ECO:0000256" key="12">
    <source>
        <dbReference type="SAM" id="MobiDB-lite"/>
    </source>
</evidence>
<name>E9FWX4_DAPPU</name>
<dbReference type="Pfam" id="PF12874">
    <property type="entry name" value="zf-met"/>
    <property type="match status" value="1"/>
</dbReference>
<evidence type="ECO:0000256" key="2">
    <source>
        <dbReference type="ARBA" id="ARBA00006991"/>
    </source>
</evidence>
<dbReference type="InParanoid" id="E9FWX4"/>
<dbReference type="Pfam" id="PF00096">
    <property type="entry name" value="zf-C2H2"/>
    <property type="match status" value="6"/>
</dbReference>
<dbReference type="GO" id="GO:0000978">
    <property type="term" value="F:RNA polymerase II cis-regulatory region sequence-specific DNA binding"/>
    <property type="evidence" value="ECO:0000318"/>
    <property type="project" value="GO_Central"/>
</dbReference>
<keyword evidence="8" id="KW-0238">DNA-binding</keyword>
<dbReference type="InterPro" id="IPR011333">
    <property type="entry name" value="SKP1/BTB/POZ_sf"/>
</dbReference>
<evidence type="ECO:0000256" key="7">
    <source>
        <dbReference type="ARBA" id="ARBA00023015"/>
    </source>
</evidence>
<dbReference type="PANTHER" id="PTHR24408">
    <property type="entry name" value="ZINC FINGER PROTEIN"/>
    <property type="match status" value="1"/>
</dbReference>
<feature type="domain" description="C2H2-type" evidence="14">
    <location>
        <begin position="422"/>
        <end position="444"/>
    </location>
</feature>
<dbReference type="AlphaFoldDB" id="E9FWX4"/>
<feature type="domain" description="C2H2-type" evidence="14">
    <location>
        <begin position="243"/>
        <end position="270"/>
    </location>
</feature>
<keyword evidence="5 11" id="KW-0863">Zinc-finger</keyword>
<dbReference type="GO" id="GO:0005634">
    <property type="term" value="C:nucleus"/>
    <property type="evidence" value="ECO:0007669"/>
    <property type="project" value="UniProtKB-SubCell"/>
</dbReference>
<keyword evidence="9" id="KW-0804">Transcription</keyword>
<dbReference type="GO" id="GO:0006357">
    <property type="term" value="P:regulation of transcription by RNA polymerase II"/>
    <property type="evidence" value="ECO:0000318"/>
    <property type="project" value="GO_Central"/>
</dbReference>
<evidence type="ECO:0000256" key="11">
    <source>
        <dbReference type="PROSITE-ProRule" id="PRU00042"/>
    </source>
</evidence>
<dbReference type="Gene3D" id="3.30.160.60">
    <property type="entry name" value="Classic Zinc Finger"/>
    <property type="match status" value="7"/>
</dbReference>
<feature type="region of interest" description="Disordered" evidence="12">
    <location>
        <begin position="187"/>
        <end position="210"/>
    </location>
</feature>
<feature type="domain" description="C2H2-type" evidence="14">
    <location>
        <begin position="365"/>
        <end position="392"/>
    </location>
</feature>
<feature type="domain" description="C2H2-type" evidence="14">
    <location>
        <begin position="395"/>
        <end position="422"/>
    </location>
</feature>
<dbReference type="FunFam" id="3.30.160.60:FF:000621">
    <property type="entry name" value="FLT3-interacting zinc finger 1"/>
    <property type="match status" value="1"/>
</dbReference>
<dbReference type="InterPro" id="IPR013087">
    <property type="entry name" value="Znf_C2H2_type"/>
</dbReference>
<sequence>MCSLISPSYCDFEQPESESYSIICKTLQDDVCDFIKHARKSQFKPDVFLLAFDDNLESRRISLSAHQEILAAASPYLAELLGTSNDCDIYLSFSDFKQSELELLLDYIYTGEIHASRGLMEEFELCLKELGILGTHSLVCTEEIAPVKQTEMPPIQSASSIQDPTQSNTSAQETACESNIPLVESTQNITCGSSDSESEVQEEESEKLSTDDRPYVCPVCQKSFRHLNVLRTHSRVHTGEKPFTCSTCNRSFSHKSTLSEHMNLHSDDRPYECSKCQRRFKQRKGLRAHRCEYLLKAHQMTHNEEKRYECDVCHKKFALKKTLQVHETSHKTDKGPYKCSYCPKSFRYVANLNTHELIHSGKKPFDCTVCGCAFRQKWSLKEHMLTHDQPEENPFTCEVCNKSFQTRRPFIAHRYSHNKQTKRCPVCKKRFYNAERLAQHMKDHETVDDDLPEEIGNSVTAHMNEAGELIITQHDVDDNNERALIFTPSLLHMIQSADETADPMTGHEGQDEGNRWSLEVVIDS</sequence>
<feature type="domain" description="BTB" evidence="13">
    <location>
        <begin position="45"/>
        <end position="117"/>
    </location>
</feature>
<dbReference type="PROSITE" id="PS50157">
    <property type="entry name" value="ZINC_FINGER_C2H2_2"/>
    <property type="match status" value="8"/>
</dbReference>
<dbReference type="PANTHER" id="PTHR24408:SF58">
    <property type="entry name" value="TRANSCRIPTION FACTOR (TFIIIA), PUTATIVE (AFU_ORTHOLOGUE AFUA_1G05150)-RELATED"/>
    <property type="match status" value="1"/>
</dbReference>
<evidence type="ECO:0000256" key="4">
    <source>
        <dbReference type="ARBA" id="ARBA00022737"/>
    </source>
</evidence>
<feature type="compositionally biased region" description="Acidic residues" evidence="12">
    <location>
        <begin position="196"/>
        <end position="205"/>
    </location>
</feature>
<dbReference type="Pfam" id="PF13912">
    <property type="entry name" value="zf-C2H2_6"/>
    <property type="match status" value="1"/>
</dbReference>
<feature type="domain" description="C2H2-type" evidence="14">
    <location>
        <begin position="215"/>
        <end position="242"/>
    </location>
</feature>
<dbReference type="PROSITE" id="PS00028">
    <property type="entry name" value="ZINC_FINGER_C2H2_1"/>
    <property type="match status" value="7"/>
</dbReference>
<dbReference type="SUPFAM" id="SSF54695">
    <property type="entry name" value="POZ domain"/>
    <property type="match status" value="1"/>
</dbReference>
<feature type="domain" description="C2H2-type" evidence="14">
    <location>
        <begin position="308"/>
        <end position="335"/>
    </location>
</feature>
<evidence type="ECO:0000256" key="1">
    <source>
        <dbReference type="ARBA" id="ARBA00004123"/>
    </source>
</evidence>
<dbReference type="EMBL" id="GL732526">
    <property type="protein sequence ID" value="EFX88358.1"/>
    <property type="molecule type" value="Genomic_DNA"/>
</dbReference>
<dbReference type="CDD" id="cd18315">
    <property type="entry name" value="BTB_POZ_BAB-like"/>
    <property type="match status" value="1"/>
</dbReference>
<dbReference type="InterPro" id="IPR000210">
    <property type="entry name" value="BTB/POZ_dom"/>
</dbReference>
<keyword evidence="4" id="KW-0677">Repeat</keyword>
<comment type="subcellular location">
    <subcellularLocation>
        <location evidence="1">Nucleus</location>
    </subcellularLocation>
</comment>
<keyword evidence="7" id="KW-0805">Transcription regulation</keyword>
<evidence type="ECO:0000256" key="8">
    <source>
        <dbReference type="ARBA" id="ARBA00023125"/>
    </source>
</evidence>
<dbReference type="HOGENOM" id="CLU_519988_0_0_1"/>
<dbReference type="OrthoDB" id="6339351at2759"/>
<dbReference type="Proteomes" id="UP000000305">
    <property type="component" value="Unassembled WGS sequence"/>
</dbReference>
<reference evidence="15 16" key="1">
    <citation type="journal article" date="2011" name="Science">
        <title>The ecoresponsive genome of Daphnia pulex.</title>
        <authorList>
            <person name="Colbourne J.K."/>
            <person name="Pfrender M.E."/>
            <person name="Gilbert D."/>
            <person name="Thomas W.K."/>
            <person name="Tucker A."/>
            <person name="Oakley T.H."/>
            <person name="Tokishita S."/>
            <person name="Aerts A."/>
            <person name="Arnold G.J."/>
            <person name="Basu M.K."/>
            <person name="Bauer D.J."/>
            <person name="Caceres C.E."/>
            <person name="Carmel L."/>
            <person name="Casola C."/>
            <person name="Choi J.H."/>
            <person name="Detter J.C."/>
            <person name="Dong Q."/>
            <person name="Dusheyko S."/>
            <person name="Eads B.D."/>
            <person name="Frohlich T."/>
            <person name="Geiler-Samerotte K.A."/>
            <person name="Gerlach D."/>
            <person name="Hatcher P."/>
            <person name="Jogdeo S."/>
            <person name="Krijgsveld J."/>
            <person name="Kriventseva E.V."/>
            <person name="Kultz D."/>
            <person name="Laforsch C."/>
            <person name="Lindquist E."/>
            <person name="Lopez J."/>
            <person name="Manak J.R."/>
            <person name="Muller J."/>
            <person name="Pangilinan J."/>
            <person name="Patwardhan R.P."/>
            <person name="Pitluck S."/>
            <person name="Pritham E.J."/>
            <person name="Rechtsteiner A."/>
            <person name="Rho M."/>
            <person name="Rogozin I.B."/>
            <person name="Sakarya O."/>
            <person name="Salamov A."/>
            <person name="Schaack S."/>
            <person name="Shapiro H."/>
            <person name="Shiga Y."/>
            <person name="Skalitzky C."/>
            <person name="Smith Z."/>
            <person name="Souvorov A."/>
            <person name="Sung W."/>
            <person name="Tang Z."/>
            <person name="Tsuchiya D."/>
            <person name="Tu H."/>
            <person name="Vos H."/>
            <person name="Wang M."/>
            <person name="Wolf Y.I."/>
            <person name="Yamagata H."/>
            <person name="Yamada T."/>
            <person name="Ye Y."/>
            <person name="Shaw J.R."/>
            <person name="Andrews J."/>
            <person name="Crease T.J."/>
            <person name="Tang H."/>
            <person name="Lucas S.M."/>
            <person name="Robertson H.M."/>
            <person name="Bork P."/>
            <person name="Koonin E.V."/>
            <person name="Zdobnov E.M."/>
            <person name="Grigoriev I.V."/>
            <person name="Lynch M."/>
            <person name="Boore J.L."/>
        </authorList>
    </citation>
    <scope>NUCLEOTIDE SEQUENCE [LARGE SCALE GENOMIC DNA]</scope>
</reference>
<feature type="domain" description="C2H2-type" evidence="14">
    <location>
        <begin position="271"/>
        <end position="307"/>
    </location>
</feature>
<dbReference type="SMART" id="SM00225">
    <property type="entry name" value="BTB"/>
    <property type="match status" value="1"/>
</dbReference>
<comment type="similarity">
    <text evidence="2">Belongs to the krueppel C2H2-type zinc-finger protein family.</text>
</comment>
<evidence type="ECO:0000313" key="16">
    <source>
        <dbReference type="Proteomes" id="UP000000305"/>
    </source>
</evidence>
<evidence type="ECO:0000256" key="3">
    <source>
        <dbReference type="ARBA" id="ARBA00022723"/>
    </source>
</evidence>
<dbReference type="FunFam" id="3.30.160.60:FF:000624">
    <property type="entry name" value="zinc finger protein 697"/>
    <property type="match status" value="1"/>
</dbReference>
<accession>E9FWX4</accession>
<evidence type="ECO:0000259" key="13">
    <source>
        <dbReference type="PROSITE" id="PS50097"/>
    </source>
</evidence>
<dbReference type="GO" id="GO:0008270">
    <property type="term" value="F:zinc ion binding"/>
    <property type="evidence" value="ECO:0007669"/>
    <property type="project" value="UniProtKB-KW"/>
</dbReference>
<evidence type="ECO:0000256" key="9">
    <source>
        <dbReference type="ARBA" id="ARBA00023163"/>
    </source>
</evidence>
<keyword evidence="3" id="KW-0479">Metal-binding</keyword>
<keyword evidence="6" id="KW-0862">Zinc</keyword>
<proteinExistence type="inferred from homology"/>
<organism evidence="15 16">
    <name type="scientific">Daphnia pulex</name>
    <name type="common">Water flea</name>
    <dbReference type="NCBI Taxonomy" id="6669"/>
    <lineage>
        <taxon>Eukaryota</taxon>
        <taxon>Metazoa</taxon>
        <taxon>Ecdysozoa</taxon>
        <taxon>Arthropoda</taxon>
        <taxon>Crustacea</taxon>
        <taxon>Branchiopoda</taxon>
        <taxon>Diplostraca</taxon>
        <taxon>Cladocera</taxon>
        <taxon>Anomopoda</taxon>
        <taxon>Daphniidae</taxon>
        <taxon>Daphnia</taxon>
    </lineage>
</organism>
<evidence type="ECO:0000259" key="14">
    <source>
        <dbReference type="PROSITE" id="PS50157"/>
    </source>
</evidence>
<dbReference type="Gene3D" id="3.30.710.10">
    <property type="entry name" value="Potassium Channel Kv1.1, Chain A"/>
    <property type="match status" value="1"/>
</dbReference>
<feature type="region of interest" description="Disordered" evidence="12">
    <location>
        <begin position="153"/>
        <end position="175"/>
    </location>
</feature>
<dbReference type="KEGG" id="dpx:DAPPUDRAFT_221195"/>
<dbReference type="PROSITE" id="PS50097">
    <property type="entry name" value="BTB"/>
    <property type="match status" value="1"/>
</dbReference>
<evidence type="ECO:0000313" key="15">
    <source>
        <dbReference type="EMBL" id="EFX88358.1"/>
    </source>
</evidence>
<dbReference type="InterPro" id="IPR036236">
    <property type="entry name" value="Znf_C2H2_sf"/>
</dbReference>
<evidence type="ECO:0000256" key="5">
    <source>
        <dbReference type="ARBA" id="ARBA00022771"/>
    </source>
</evidence>